<protein>
    <submittedName>
        <fullName evidence="1">Unannotated protein</fullName>
    </submittedName>
</protein>
<dbReference type="InterPro" id="IPR052551">
    <property type="entry name" value="UV-DNA_repair_photolyase"/>
</dbReference>
<dbReference type="PANTHER" id="PTHR38657">
    <property type="entry name" value="SLR1343 PROTEIN"/>
    <property type="match status" value="1"/>
</dbReference>
<name>A0A6J5Z4Q1_9ZZZZ</name>
<dbReference type="Gene3D" id="1.25.40.80">
    <property type="match status" value="1"/>
</dbReference>
<dbReference type="InterPro" id="IPR014729">
    <property type="entry name" value="Rossmann-like_a/b/a_fold"/>
</dbReference>
<dbReference type="Pfam" id="PF04244">
    <property type="entry name" value="DPRP"/>
    <property type="match status" value="1"/>
</dbReference>
<reference evidence="1" key="1">
    <citation type="submission" date="2020-05" db="EMBL/GenBank/DDBJ databases">
        <authorList>
            <person name="Chiriac C."/>
            <person name="Salcher M."/>
            <person name="Ghai R."/>
            <person name="Kavagutti S V."/>
        </authorList>
    </citation>
    <scope>NUCLEOTIDE SEQUENCE</scope>
</reference>
<accession>A0A6J5Z4Q1</accession>
<sequence length="498" mass="54276">MGHTALVLGDQLMADNPALEGAGRVLIVESLESLGRGPLHRARAHVVLSAMRHHAGALRDRGFEVSEHRGATSFASVLDQEKGELVCARPNRASAARALAERGVTLVGSGQFLTAPEDFAAWAEGRKSITMEPFYREQRRSLGLLVDSGGEPAGGRWNFDAENRKPPKTGLEAPAPWHPVEDAIDEEVRADLARWKLDLWGEDGPRRFAATAAEARLALDDFVEQRLPEFGSWQDAMVPGEPFLFHSLLSVPLNLGLIGPLEVARAAQTAWEAGSVPIEAAEGFIRQVIGWREYVWGMYWLRAGEWRVDNALAATAPLPAAYWGEPSGWACLDGVVESVRRHGYANHIERLMVLGNVALLAGLEPWDVVGWFERAFVDGAEWVMAPNAAGMALYADGGAMMTKPYAAGGNYIHRMSGGAWCASCRYSPKKRTGEDGCPVSALYWDFVGRNSERFAGNHRMAMAVRGWERFDSAEQAAIAGRAALARDELAGIRPDAGR</sequence>
<gene>
    <name evidence="1" type="ORF">UFOPK3547_00219</name>
</gene>
<dbReference type="PANTHER" id="PTHR38657:SF1">
    <property type="entry name" value="SLR1343 PROTEIN"/>
    <property type="match status" value="1"/>
</dbReference>
<dbReference type="InterPro" id="IPR007357">
    <property type="entry name" value="PhrB-like"/>
</dbReference>
<dbReference type="AlphaFoldDB" id="A0A6J5Z4Q1"/>
<proteinExistence type="predicted"/>
<dbReference type="Gene3D" id="1.10.579.10">
    <property type="entry name" value="DNA Cyclobutane Dipyrimidine Photolyase, subunit A, domain 3"/>
    <property type="match status" value="1"/>
</dbReference>
<dbReference type="EMBL" id="CAESAN010000010">
    <property type="protein sequence ID" value="CAB4336526.1"/>
    <property type="molecule type" value="Genomic_DNA"/>
</dbReference>
<dbReference type="Gene3D" id="3.40.50.620">
    <property type="entry name" value="HUPs"/>
    <property type="match status" value="1"/>
</dbReference>
<evidence type="ECO:0000313" key="1">
    <source>
        <dbReference type="EMBL" id="CAB4336526.1"/>
    </source>
</evidence>
<dbReference type="SUPFAM" id="SSF48173">
    <property type="entry name" value="Cryptochrome/photolyase FAD-binding domain"/>
    <property type="match status" value="1"/>
</dbReference>
<dbReference type="Gene3D" id="1.10.10.1710">
    <property type="entry name" value="Deoxyribodipyrimidine photolyase-related"/>
    <property type="match status" value="1"/>
</dbReference>
<organism evidence="1">
    <name type="scientific">freshwater metagenome</name>
    <dbReference type="NCBI Taxonomy" id="449393"/>
    <lineage>
        <taxon>unclassified sequences</taxon>
        <taxon>metagenomes</taxon>
        <taxon>ecological metagenomes</taxon>
    </lineage>
</organism>
<dbReference type="InterPro" id="IPR036134">
    <property type="entry name" value="Crypto/Photolyase_FAD-like_sf"/>
</dbReference>